<evidence type="ECO:0000313" key="1">
    <source>
        <dbReference type="EMBL" id="GGF72661.1"/>
    </source>
</evidence>
<comment type="caution">
    <text evidence="1">The sequence shown here is derived from an EMBL/GenBank/DDBJ whole genome shotgun (WGS) entry which is preliminary data.</text>
</comment>
<reference evidence="1" key="2">
    <citation type="submission" date="2020-09" db="EMBL/GenBank/DDBJ databases">
        <authorList>
            <person name="Sun Q."/>
            <person name="Zhou Y."/>
        </authorList>
    </citation>
    <scope>NUCLEOTIDE SEQUENCE</scope>
    <source>
        <strain evidence="1">CGMCC 1.15254</strain>
    </source>
</reference>
<dbReference type="EMBL" id="BMHV01000025">
    <property type="protein sequence ID" value="GGF72661.1"/>
    <property type="molecule type" value="Genomic_DNA"/>
</dbReference>
<gene>
    <name evidence="1" type="ORF">GCM10011332_28290</name>
</gene>
<dbReference type="Proteomes" id="UP000632498">
    <property type="component" value="Unassembled WGS sequence"/>
</dbReference>
<dbReference type="AlphaFoldDB" id="A0A917FE49"/>
<proteinExistence type="predicted"/>
<organism evidence="1 2">
    <name type="scientific">Terasakiella brassicae</name>
    <dbReference type="NCBI Taxonomy" id="1634917"/>
    <lineage>
        <taxon>Bacteria</taxon>
        <taxon>Pseudomonadati</taxon>
        <taxon>Pseudomonadota</taxon>
        <taxon>Alphaproteobacteria</taxon>
        <taxon>Rhodospirillales</taxon>
        <taxon>Terasakiellaceae</taxon>
        <taxon>Terasakiella</taxon>
    </lineage>
</organism>
<accession>A0A917FE49</accession>
<keyword evidence="2" id="KW-1185">Reference proteome</keyword>
<sequence length="55" mass="6271">MRYLAWVLMAIVFLATFFFTQDLLLAFAAELGAVFIMLIFGKQFFFGDAANKDKP</sequence>
<reference evidence="1" key="1">
    <citation type="journal article" date="2014" name="Int. J. Syst. Evol. Microbiol.">
        <title>Complete genome sequence of Corynebacterium casei LMG S-19264T (=DSM 44701T), isolated from a smear-ripened cheese.</title>
        <authorList>
            <consortium name="US DOE Joint Genome Institute (JGI-PGF)"/>
            <person name="Walter F."/>
            <person name="Albersmeier A."/>
            <person name="Kalinowski J."/>
            <person name="Ruckert C."/>
        </authorList>
    </citation>
    <scope>NUCLEOTIDE SEQUENCE</scope>
    <source>
        <strain evidence="1">CGMCC 1.15254</strain>
    </source>
</reference>
<name>A0A917FE49_9PROT</name>
<evidence type="ECO:0000313" key="2">
    <source>
        <dbReference type="Proteomes" id="UP000632498"/>
    </source>
</evidence>
<dbReference type="RefSeq" id="WP_188666430.1">
    <property type="nucleotide sequence ID" value="NZ_BMHV01000025.1"/>
</dbReference>
<protein>
    <submittedName>
        <fullName evidence="1">Uncharacterized protein</fullName>
    </submittedName>
</protein>